<dbReference type="InterPro" id="IPR008333">
    <property type="entry name" value="Cbr1-like_FAD-bd_dom"/>
</dbReference>
<evidence type="ECO:0000313" key="5">
    <source>
        <dbReference type="EMBL" id="MVQ31899.1"/>
    </source>
</evidence>
<gene>
    <name evidence="5" type="ORF">GON04_20745</name>
</gene>
<dbReference type="Gene3D" id="2.40.30.10">
    <property type="entry name" value="Translation factors"/>
    <property type="match status" value="1"/>
</dbReference>
<dbReference type="InterPro" id="IPR001433">
    <property type="entry name" value="OxRdtase_FAD/NAD-bd"/>
</dbReference>
<protein>
    <submittedName>
        <fullName evidence="5">2Fe-2S iron-sulfur cluster binding domain-containing protein</fullName>
    </submittedName>
</protein>
<dbReference type="SUPFAM" id="SSF63380">
    <property type="entry name" value="Riboflavin synthase domain-like"/>
    <property type="match status" value="1"/>
</dbReference>
<feature type="domain" description="FAD-binding FR-type" evidence="4">
    <location>
        <begin position="94"/>
        <end position="193"/>
    </location>
</feature>
<keyword evidence="2" id="KW-0408">Iron</keyword>
<evidence type="ECO:0000313" key="6">
    <source>
        <dbReference type="Proteomes" id="UP000469385"/>
    </source>
</evidence>
<dbReference type="Gene3D" id="3.10.20.30">
    <property type="match status" value="1"/>
</dbReference>
<accession>A0A6N8IY00</accession>
<dbReference type="PRINTS" id="PR00410">
    <property type="entry name" value="PHEHYDRXLASE"/>
</dbReference>
<keyword evidence="2" id="KW-0479">Metal-binding</keyword>
<dbReference type="GO" id="GO:0051537">
    <property type="term" value="F:2 iron, 2 sulfur cluster binding"/>
    <property type="evidence" value="ECO:0007669"/>
    <property type="project" value="UniProtKB-KW"/>
</dbReference>
<dbReference type="AlphaFoldDB" id="A0A6N8IY00"/>
<dbReference type="Pfam" id="PF00111">
    <property type="entry name" value="Fer2"/>
    <property type="match status" value="1"/>
</dbReference>
<dbReference type="PROSITE" id="PS51384">
    <property type="entry name" value="FAD_FR"/>
    <property type="match status" value="1"/>
</dbReference>
<dbReference type="Pfam" id="PF00970">
    <property type="entry name" value="FAD_binding_6"/>
    <property type="match status" value="1"/>
</dbReference>
<dbReference type="GO" id="GO:0016491">
    <property type="term" value="F:oxidoreductase activity"/>
    <property type="evidence" value="ECO:0007669"/>
    <property type="project" value="InterPro"/>
</dbReference>
<dbReference type="InterPro" id="IPR050415">
    <property type="entry name" value="MRET"/>
</dbReference>
<keyword evidence="2" id="KW-0411">Iron-sulfur</keyword>
<keyword evidence="2" id="KW-0001">2Fe-2S</keyword>
<name>A0A6N8IY00_9BURK</name>
<dbReference type="InterPro" id="IPR036010">
    <property type="entry name" value="2Fe-2S_ferredoxin-like_sf"/>
</dbReference>
<dbReference type="SUPFAM" id="SSF54292">
    <property type="entry name" value="2Fe-2S ferredoxin-like"/>
    <property type="match status" value="1"/>
</dbReference>
<comment type="cofactor">
    <cofactor evidence="1">
        <name>FAD</name>
        <dbReference type="ChEBI" id="CHEBI:57692"/>
    </cofactor>
</comment>
<evidence type="ECO:0000259" key="4">
    <source>
        <dbReference type="PROSITE" id="PS51384"/>
    </source>
</evidence>
<dbReference type="InterPro" id="IPR001041">
    <property type="entry name" value="2Fe-2S_ferredoxin-type"/>
</dbReference>
<proteinExistence type="predicted"/>
<dbReference type="Proteomes" id="UP000469385">
    <property type="component" value="Unassembled WGS sequence"/>
</dbReference>
<evidence type="ECO:0000256" key="1">
    <source>
        <dbReference type="ARBA" id="ARBA00001974"/>
    </source>
</evidence>
<dbReference type="PROSITE" id="PS00197">
    <property type="entry name" value="2FE2S_FER_1"/>
    <property type="match status" value="1"/>
</dbReference>
<dbReference type="InterPro" id="IPR006058">
    <property type="entry name" value="2Fe2S_fd_BS"/>
</dbReference>
<dbReference type="CDD" id="cd00207">
    <property type="entry name" value="fer2"/>
    <property type="match status" value="1"/>
</dbReference>
<dbReference type="PANTHER" id="PTHR47354:SF5">
    <property type="entry name" value="PROTEIN RFBI"/>
    <property type="match status" value="1"/>
</dbReference>
<dbReference type="PROSITE" id="PS51085">
    <property type="entry name" value="2FE2S_FER_2"/>
    <property type="match status" value="1"/>
</dbReference>
<dbReference type="PANTHER" id="PTHR47354">
    <property type="entry name" value="NADH OXIDOREDUCTASE HCR"/>
    <property type="match status" value="1"/>
</dbReference>
<evidence type="ECO:0000259" key="3">
    <source>
        <dbReference type="PROSITE" id="PS51085"/>
    </source>
</evidence>
<dbReference type="SUPFAM" id="SSF52343">
    <property type="entry name" value="Ferredoxin reductase-like, C-terminal NADP-linked domain"/>
    <property type="match status" value="1"/>
</dbReference>
<dbReference type="InterPro" id="IPR017938">
    <property type="entry name" value="Riboflavin_synthase-like_b-brl"/>
</dbReference>
<dbReference type="InterPro" id="IPR039261">
    <property type="entry name" value="FNR_nucleotide-bd"/>
</dbReference>
<keyword evidence="6" id="KW-1185">Reference proteome</keyword>
<feature type="domain" description="2Fe-2S ferredoxin-type" evidence="3">
    <location>
        <begin position="3"/>
        <end position="87"/>
    </location>
</feature>
<dbReference type="Gene3D" id="3.40.50.80">
    <property type="entry name" value="Nucleotide-binding domain of ferredoxin-NADP reductase (FNR) module"/>
    <property type="match status" value="1"/>
</dbReference>
<organism evidence="5 6">
    <name type="scientific">Ramlibacter pinisoli</name>
    <dbReference type="NCBI Taxonomy" id="2682844"/>
    <lineage>
        <taxon>Bacteria</taxon>
        <taxon>Pseudomonadati</taxon>
        <taxon>Pseudomonadota</taxon>
        <taxon>Betaproteobacteria</taxon>
        <taxon>Burkholderiales</taxon>
        <taxon>Comamonadaceae</taxon>
        <taxon>Ramlibacter</taxon>
    </lineage>
</organism>
<sequence>MGHQIRIAGSDVQFACAPGQTILDAALGAGIEMPYSCRKGVCGNCAGTVTRGEVAGPPPNDATPPGQQLFCQCTPCSDLEIVPEAWQRIDPTARKTFTAKVFRNTLVAPDVSLLQLRLPAGKRARFKAGQYLQVQLPDGTRRSYSMANPPHESDTLQLHVRHVPGGRFSQQVVLLQPGDTLDVELPYGTFELREASAAPMLCVVGGTGFAPVKSLLDDLARRRIDREVTLVWGGRDAGGLYLLPAVERWRKVLPRFRFLPALEDAAAAQSLQGFHGRVDEAVRRECPPLAGHEVYCCGSPAMVAAVKKACVNDKGLDPHHFFSDVFVDGPATP</sequence>
<dbReference type="CDD" id="cd06189">
    <property type="entry name" value="flavin_oxioreductase"/>
    <property type="match status" value="1"/>
</dbReference>
<dbReference type="RefSeq" id="WP_157399900.1">
    <property type="nucleotide sequence ID" value="NZ_WSEL01000009.1"/>
</dbReference>
<comment type="caution">
    <text evidence="5">The sequence shown here is derived from an EMBL/GenBank/DDBJ whole genome shotgun (WGS) entry which is preliminary data.</text>
</comment>
<dbReference type="InterPro" id="IPR017927">
    <property type="entry name" value="FAD-bd_FR_type"/>
</dbReference>
<dbReference type="EMBL" id="WSEL01000009">
    <property type="protein sequence ID" value="MVQ31899.1"/>
    <property type="molecule type" value="Genomic_DNA"/>
</dbReference>
<dbReference type="InterPro" id="IPR012675">
    <property type="entry name" value="Beta-grasp_dom_sf"/>
</dbReference>
<evidence type="ECO:0000256" key="2">
    <source>
        <dbReference type="ARBA" id="ARBA00022714"/>
    </source>
</evidence>
<dbReference type="Pfam" id="PF00175">
    <property type="entry name" value="NAD_binding_1"/>
    <property type="match status" value="1"/>
</dbReference>
<reference evidence="5 6" key="1">
    <citation type="submission" date="2019-12" db="EMBL/GenBank/DDBJ databases">
        <authorList>
            <person name="Huq M.A."/>
        </authorList>
    </citation>
    <scope>NUCLEOTIDE SEQUENCE [LARGE SCALE GENOMIC DNA]</scope>
    <source>
        <strain evidence="5 6">MAH-25</strain>
    </source>
</reference>